<dbReference type="REBASE" id="246538">
    <property type="entry name" value="M.Fsa47711ORF5885P"/>
</dbReference>
<name>A0A2S0KP40_9FIRM</name>
<gene>
    <name evidence="11" type="ORF">C5Q98_05885</name>
</gene>
<protein>
    <recommendedName>
        <fullName evidence="2">site-specific DNA-methyltransferase (adenine-specific)</fullName>
        <ecNumber evidence="2">2.1.1.72</ecNumber>
    </recommendedName>
</protein>
<sequence>MINIRKLESELWESADLLRAGSKLTSNQYCMPVLGLIFLRYAYSRYKMVEAEILKGRPSRGGRVIPVEASDFAAKSALYLPKEAQYDYLLNLPEDISAAGLVNKDGHSMKSLGEVVNNAMQLIEDQSEQLVGVLPKSYTDFSDEILAELLRIFNNSALDEVGGDIIGRIYEYFLNKFAKNIASDDGVFFTPKSLVKMIVNIIEPKSGVLLDPACGSGGMFIQSGDFVNATGMNANRAMTFYGQEKVEYNAQLCLMNMAVHGLTGVIKSGDEANSFYHDAHNLDGCCDYVMANPPFNVDKVKAESCESAKRLPFGMPSINKNKEVGNANYLWISYFYSYLNEKGRAGFVMASSATDSQGKDKNIRESLIKTGHVDAMISVGNNFFYTKSLPCSLWFFDKGKADALKDKVLFIDARNYYTVVDRTLNEWSEWQLKNMNAIVWLYRGELDKYVDLLNEYRSALGSDKAFEDQVHELSKKEKSLRKEAKKAVKAAEKREKKKTQEAYDIKLADLSETLTIAKEANWLYEKFGDGVYTDVPGLCKLVSISEIEEKGWSLTPGAYVGVEPIEDDGVDFEERMTEIHKELLSLHKESNDLMDAISQNLKEMGL</sequence>
<keyword evidence="6" id="KW-0680">Restriction system</keyword>
<dbReference type="InterPro" id="IPR052916">
    <property type="entry name" value="Type-I_RE_MTase_Subunit"/>
</dbReference>
<dbReference type="SUPFAM" id="SSF53335">
    <property type="entry name" value="S-adenosyl-L-methionine-dependent methyltransferases"/>
    <property type="match status" value="1"/>
</dbReference>
<dbReference type="Pfam" id="PF02384">
    <property type="entry name" value="N6_Mtase"/>
    <property type="match status" value="1"/>
</dbReference>
<feature type="coiled-coil region" evidence="8">
    <location>
        <begin position="470"/>
        <end position="501"/>
    </location>
</feature>
<keyword evidence="8" id="KW-0175">Coiled coil</keyword>
<feature type="domain" description="DNA methylase adenine-specific" evidence="9">
    <location>
        <begin position="163"/>
        <end position="438"/>
    </location>
</feature>
<dbReference type="GO" id="GO:0008170">
    <property type="term" value="F:N-methyltransferase activity"/>
    <property type="evidence" value="ECO:0007669"/>
    <property type="project" value="InterPro"/>
</dbReference>
<dbReference type="InterPro" id="IPR022749">
    <property type="entry name" value="D12N6_MeTrfase_N"/>
</dbReference>
<evidence type="ECO:0000256" key="7">
    <source>
        <dbReference type="ARBA" id="ARBA00047942"/>
    </source>
</evidence>
<evidence type="ECO:0000313" key="11">
    <source>
        <dbReference type="EMBL" id="AVM42769.1"/>
    </source>
</evidence>
<evidence type="ECO:0000256" key="1">
    <source>
        <dbReference type="ARBA" id="ARBA00006594"/>
    </source>
</evidence>
<evidence type="ECO:0000256" key="5">
    <source>
        <dbReference type="ARBA" id="ARBA00022691"/>
    </source>
</evidence>
<keyword evidence="4" id="KW-0808">Transferase</keyword>
<dbReference type="EC" id="2.1.1.72" evidence="2"/>
<dbReference type="EMBL" id="CP027226">
    <property type="protein sequence ID" value="AVM42769.1"/>
    <property type="molecule type" value="Genomic_DNA"/>
</dbReference>
<dbReference type="PANTHER" id="PTHR42998">
    <property type="entry name" value="TYPE I RESTRICTION ENZYME HINDVIIP M PROTEIN-RELATED"/>
    <property type="match status" value="1"/>
</dbReference>
<dbReference type="GO" id="GO:0003677">
    <property type="term" value="F:DNA binding"/>
    <property type="evidence" value="ECO:0007669"/>
    <property type="project" value="InterPro"/>
</dbReference>
<dbReference type="InterPro" id="IPR029063">
    <property type="entry name" value="SAM-dependent_MTases_sf"/>
</dbReference>
<dbReference type="OrthoDB" id="9814572at2"/>
<evidence type="ECO:0000259" key="10">
    <source>
        <dbReference type="Pfam" id="PF12161"/>
    </source>
</evidence>
<comment type="catalytic activity">
    <reaction evidence="7">
        <text>a 2'-deoxyadenosine in DNA + S-adenosyl-L-methionine = an N(6)-methyl-2'-deoxyadenosine in DNA + S-adenosyl-L-homocysteine + H(+)</text>
        <dbReference type="Rhea" id="RHEA:15197"/>
        <dbReference type="Rhea" id="RHEA-COMP:12418"/>
        <dbReference type="Rhea" id="RHEA-COMP:12419"/>
        <dbReference type="ChEBI" id="CHEBI:15378"/>
        <dbReference type="ChEBI" id="CHEBI:57856"/>
        <dbReference type="ChEBI" id="CHEBI:59789"/>
        <dbReference type="ChEBI" id="CHEBI:90615"/>
        <dbReference type="ChEBI" id="CHEBI:90616"/>
        <dbReference type="EC" id="2.1.1.72"/>
    </reaction>
</comment>
<keyword evidence="5" id="KW-0949">S-adenosyl-L-methionine</keyword>
<dbReference type="KEGG" id="fsa:C5Q98_05885"/>
<evidence type="ECO:0000256" key="2">
    <source>
        <dbReference type="ARBA" id="ARBA00011900"/>
    </source>
</evidence>
<dbReference type="GO" id="GO:0009007">
    <property type="term" value="F:site-specific DNA-methyltransferase (adenine-specific) activity"/>
    <property type="evidence" value="ECO:0007669"/>
    <property type="project" value="UniProtKB-EC"/>
</dbReference>
<keyword evidence="3 11" id="KW-0489">Methyltransferase</keyword>
<accession>A0A2S0KP40</accession>
<dbReference type="Pfam" id="PF12161">
    <property type="entry name" value="HsdM_N"/>
    <property type="match status" value="1"/>
</dbReference>
<evidence type="ECO:0000256" key="8">
    <source>
        <dbReference type="SAM" id="Coils"/>
    </source>
</evidence>
<dbReference type="InterPro" id="IPR038333">
    <property type="entry name" value="T1MK-like_N_sf"/>
</dbReference>
<evidence type="ECO:0000256" key="4">
    <source>
        <dbReference type="ARBA" id="ARBA00022679"/>
    </source>
</evidence>
<organism evidence="11 12">
    <name type="scientific">Fastidiosipila sanguinis</name>
    <dbReference type="NCBI Taxonomy" id="236753"/>
    <lineage>
        <taxon>Bacteria</taxon>
        <taxon>Bacillati</taxon>
        <taxon>Bacillota</taxon>
        <taxon>Clostridia</taxon>
        <taxon>Eubacteriales</taxon>
        <taxon>Oscillospiraceae</taxon>
        <taxon>Fastidiosipila</taxon>
    </lineage>
</organism>
<evidence type="ECO:0000259" key="9">
    <source>
        <dbReference type="Pfam" id="PF02384"/>
    </source>
</evidence>
<dbReference type="AlphaFoldDB" id="A0A2S0KP40"/>
<evidence type="ECO:0000313" key="12">
    <source>
        <dbReference type="Proteomes" id="UP000237947"/>
    </source>
</evidence>
<evidence type="ECO:0000256" key="6">
    <source>
        <dbReference type="ARBA" id="ARBA00022747"/>
    </source>
</evidence>
<dbReference type="PANTHER" id="PTHR42998:SF1">
    <property type="entry name" value="TYPE I RESTRICTION ENZYME HINDI METHYLASE SUBUNIT"/>
    <property type="match status" value="1"/>
</dbReference>
<dbReference type="PRINTS" id="PR00507">
    <property type="entry name" value="N12N6MTFRASE"/>
</dbReference>
<dbReference type="GO" id="GO:0009307">
    <property type="term" value="P:DNA restriction-modification system"/>
    <property type="evidence" value="ECO:0007669"/>
    <property type="project" value="UniProtKB-KW"/>
</dbReference>
<evidence type="ECO:0000256" key="3">
    <source>
        <dbReference type="ARBA" id="ARBA00022603"/>
    </source>
</evidence>
<proteinExistence type="inferred from homology"/>
<dbReference type="Gene3D" id="3.40.50.150">
    <property type="entry name" value="Vaccinia Virus protein VP39"/>
    <property type="match status" value="1"/>
</dbReference>
<comment type="similarity">
    <text evidence="1">Belongs to the N(4)/N(6)-methyltransferase family.</text>
</comment>
<dbReference type="RefSeq" id="WP_106012719.1">
    <property type="nucleotide sequence ID" value="NZ_CP027226.1"/>
</dbReference>
<reference evidence="12" key="1">
    <citation type="submission" date="2018-02" db="EMBL/GenBank/DDBJ databases">
        <authorList>
            <person name="Holder M.E."/>
            <person name="Ajami N.J."/>
            <person name="Petrosino J.F."/>
        </authorList>
    </citation>
    <scope>NUCLEOTIDE SEQUENCE [LARGE SCALE GENOMIC DNA]</scope>
    <source>
        <strain evidence="12">CCUG 47711</strain>
    </source>
</reference>
<dbReference type="GO" id="GO:0032259">
    <property type="term" value="P:methylation"/>
    <property type="evidence" value="ECO:0007669"/>
    <property type="project" value="UniProtKB-KW"/>
</dbReference>
<feature type="domain" description="N6 adenine-specific DNA methyltransferase N-terminal" evidence="10">
    <location>
        <begin position="7"/>
        <end position="148"/>
    </location>
</feature>
<dbReference type="Gene3D" id="1.20.1260.30">
    <property type="match status" value="1"/>
</dbReference>
<keyword evidence="12" id="KW-1185">Reference proteome</keyword>
<dbReference type="InterPro" id="IPR003356">
    <property type="entry name" value="DNA_methylase_A-5"/>
</dbReference>
<dbReference type="Proteomes" id="UP000237947">
    <property type="component" value="Chromosome"/>
</dbReference>